<keyword evidence="1" id="KW-0812">Transmembrane</keyword>
<protein>
    <recommendedName>
        <fullName evidence="4">DUF4184 family protein</fullName>
    </recommendedName>
</protein>
<sequence>MPITVAHPALVLPLTRLTARLGVPLTPLVVGTMVPDVPLFAGEHAAYGVTHSPLGVALYAPLATTVVVLLWFAVVRDALVGLAPALVRRRLDPHVSLPLRAWAWVPVAGALGAVTHVAWDSFTHPGRWGWETIPWLSAQQGPLPGGKWLQYGSGVVGMALVAGAAVLWLRSRPTRAVPPRVTGVPLLELAVGAAALVALVTAVDRVPQGLHAVAFDGVVRGLVALVVALLVASAAWHVLRLAART</sequence>
<feature type="transmembrane region" description="Helical" evidence="1">
    <location>
        <begin position="181"/>
        <end position="202"/>
    </location>
</feature>
<dbReference type="EMBL" id="JAUTAN010000001">
    <property type="protein sequence ID" value="MDQ1105471.1"/>
    <property type="molecule type" value="Genomic_DNA"/>
</dbReference>
<dbReference type="InterPro" id="IPR025238">
    <property type="entry name" value="DUF4184"/>
</dbReference>
<dbReference type="AlphaFoldDB" id="A0AAJ1X221"/>
<reference evidence="2" key="1">
    <citation type="submission" date="2023-07" db="EMBL/GenBank/DDBJ databases">
        <title>Functional and genomic diversity of the sorghum phyllosphere microbiome.</title>
        <authorList>
            <person name="Shade A."/>
        </authorList>
    </citation>
    <scope>NUCLEOTIDE SEQUENCE</scope>
    <source>
        <strain evidence="2">SORGH_AS_1067</strain>
    </source>
</reference>
<organism evidence="2 3">
    <name type="scientific">Nocardioides zeae</name>
    <dbReference type="NCBI Taxonomy" id="1457234"/>
    <lineage>
        <taxon>Bacteria</taxon>
        <taxon>Bacillati</taxon>
        <taxon>Actinomycetota</taxon>
        <taxon>Actinomycetes</taxon>
        <taxon>Propionibacteriales</taxon>
        <taxon>Nocardioidaceae</taxon>
        <taxon>Nocardioides</taxon>
    </lineage>
</organism>
<evidence type="ECO:0000313" key="3">
    <source>
        <dbReference type="Proteomes" id="UP001239215"/>
    </source>
</evidence>
<accession>A0AAJ1X221</accession>
<evidence type="ECO:0000313" key="2">
    <source>
        <dbReference type="EMBL" id="MDQ1105471.1"/>
    </source>
</evidence>
<feature type="transmembrane region" description="Helical" evidence="1">
    <location>
        <begin position="148"/>
        <end position="169"/>
    </location>
</feature>
<keyword evidence="1" id="KW-0472">Membrane</keyword>
<comment type="caution">
    <text evidence="2">The sequence shown here is derived from an EMBL/GenBank/DDBJ whole genome shotgun (WGS) entry which is preliminary data.</text>
</comment>
<evidence type="ECO:0008006" key="4">
    <source>
        <dbReference type="Google" id="ProtNLM"/>
    </source>
</evidence>
<feature type="transmembrane region" description="Helical" evidence="1">
    <location>
        <begin position="222"/>
        <end position="243"/>
    </location>
</feature>
<feature type="transmembrane region" description="Helical" evidence="1">
    <location>
        <begin position="99"/>
        <end position="119"/>
    </location>
</feature>
<evidence type="ECO:0000256" key="1">
    <source>
        <dbReference type="SAM" id="Phobius"/>
    </source>
</evidence>
<keyword evidence="1" id="KW-1133">Transmembrane helix</keyword>
<dbReference type="Pfam" id="PF13803">
    <property type="entry name" value="DUF4184"/>
    <property type="match status" value="1"/>
</dbReference>
<name>A0AAJ1X221_9ACTN</name>
<feature type="transmembrane region" description="Helical" evidence="1">
    <location>
        <begin position="62"/>
        <end position="87"/>
    </location>
</feature>
<dbReference type="RefSeq" id="WP_307201693.1">
    <property type="nucleotide sequence ID" value="NZ_JAUTAN010000001.1"/>
</dbReference>
<gene>
    <name evidence="2" type="ORF">QE405_002755</name>
</gene>
<dbReference type="Proteomes" id="UP001239215">
    <property type="component" value="Unassembled WGS sequence"/>
</dbReference>
<proteinExistence type="predicted"/>